<gene>
    <name evidence="2" type="ORF">EZS26_000392</name>
    <name evidence="3" type="ORF">EZS26_000575</name>
</gene>
<proteinExistence type="predicted"/>
<dbReference type="AlphaFoldDB" id="A0A5M8P4I0"/>
<dbReference type="EMBL" id="SNRX01000002">
    <property type="protein sequence ID" value="KAA6303232.1"/>
    <property type="molecule type" value="Genomic_DNA"/>
</dbReference>
<organism evidence="2 4">
    <name type="scientific">Candidatus Ordinivivax streblomastigis</name>
    <dbReference type="NCBI Taxonomy" id="2540710"/>
    <lineage>
        <taxon>Bacteria</taxon>
        <taxon>Pseudomonadati</taxon>
        <taxon>Bacteroidota</taxon>
        <taxon>Bacteroidia</taxon>
        <taxon>Bacteroidales</taxon>
        <taxon>Candidatus Ordinivivax</taxon>
    </lineage>
</organism>
<reference evidence="2 4" key="1">
    <citation type="submission" date="2019-03" db="EMBL/GenBank/DDBJ databases">
        <title>Single cell metagenomics reveals metabolic interactions within the superorganism composed of flagellate Streblomastix strix and complex community of Bacteroidetes bacteria on its surface.</title>
        <authorList>
            <person name="Treitli S.C."/>
            <person name="Kolisko M."/>
            <person name="Husnik F."/>
            <person name="Keeling P."/>
            <person name="Hampl V."/>
        </authorList>
    </citation>
    <scope>NUCLEOTIDE SEQUENCE [LARGE SCALE GENOMIC DNA]</scope>
    <source>
        <strain evidence="2">St1</strain>
    </source>
</reference>
<name>A0A5M8P4I0_9BACT</name>
<evidence type="ECO:0000313" key="3">
    <source>
        <dbReference type="EMBL" id="KAA6303415.1"/>
    </source>
</evidence>
<dbReference type="GO" id="GO:0016829">
    <property type="term" value="F:lyase activity"/>
    <property type="evidence" value="ECO:0007669"/>
    <property type="project" value="UniProtKB-KW"/>
</dbReference>
<accession>A0A5M8P4I0</accession>
<dbReference type="Gene3D" id="3.30.1330.40">
    <property type="entry name" value="RutC-like"/>
    <property type="match status" value="2"/>
</dbReference>
<dbReference type="InterPro" id="IPR049368">
    <property type="entry name" value="FkbO_Hyg5-like_N"/>
</dbReference>
<dbReference type="EMBL" id="SNRX01000002">
    <property type="protein sequence ID" value="KAA6303415.1"/>
    <property type="molecule type" value="Genomic_DNA"/>
</dbReference>
<dbReference type="GO" id="GO:0005829">
    <property type="term" value="C:cytosol"/>
    <property type="evidence" value="ECO:0007669"/>
    <property type="project" value="TreeGrafter"/>
</dbReference>
<dbReference type="GO" id="GO:0019239">
    <property type="term" value="F:deaminase activity"/>
    <property type="evidence" value="ECO:0007669"/>
    <property type="project" value="TreeGrafter"/>
</dbReference>
<dbReference type="EC" id="4.1.3.45" evidence="2"/>
<keyword evidence="2" id="KW-0456">Lyase</keyword>
<dbReference type="PANTHER" id="PTHR11803">
    <property type="entry name" value="2-IMINOBUTANOATE/2-IMINOPROPANOATE DEAMINASE RIDA"/>
    <property type="match status" value="1"/>
</dbReference>
<sequence>MFKRNYFYIEQQSHFADTVTMLAAQLQKGYSLQALMGITVFISASDNAGFSTKRQMIRQTVSQFFDCLPVACIAQPVGEGIAVEVWTHDTCRNLRHKATEGIHITTCEDSFGKSIWVFGICAEDIHLPFHEQATFAFEKMQALLASEGFTMDDIVRQWNYIPQILQTVQQANCLYQHYQVFNDIRQYYYGQYKSNGMYPAATGIGMQYGTVAIDFYAVKKADAVIEKALNNPNQINAFQYGQAVLVGSPFQADETKKAPLFERAKYLASANEALTFISGTASIIGEKTIGGNDIAEQTRTTLRNMLQFMDPENLQSAGIERSKPEYSYLRCYVKNTEDIPAVQKICEEQTAVPVLYVQADICRDDLLVEIEGEAVFS</sequence>
<dbReference type="InterPro" id="IPR006175">
    <property type="entry name" value="YjgF/YER057c/UK114"/>
</dbReference>
<evidence type="ECO:0000313" key="2">
    <source>
        <dbReference type="EMBL" id="KAA6303232.1"/>
    </source>
</evidence>
<protein>
    <submittedName>
        <fullName evidence="2">3-hydroxybenzoate synthase</fullName>
        <ecNumber evidence="2">4.1.3.45</ecNumber>
    </submittedName>
</protein>
<dbReference type="CDD" id="cd00448">
    <property type="entry name" value="YjgF_YER057c_UK114_family"/>
    <property type="match status" value="1"/>
</dbReference>
<evidence type="ECO:0000259" key="1">
    <source>
        <dbReference type="Pfam" id="PF21168"/>
    </source>
</evidence>
<dbReference type="Pfam" id="PF21168">
    <property type="entry name" value="FkbO_Hyg5-like_N"/>
    <property type="match status" value="1"/>
</dbReference>
<dbReference type="InterPro" id="IPR035959">
    <property type="entry name" value="RutC-like_sf"/>
</dbReference>
<dbReference type="PANTHER" id="PTHR11803:SF59">
    <property type="entry name" value="ENDORIBONUCLEASE"/>
    <property type="match status" value="1"/>
</dbReference>
<feature type="domain" description="Chorismatase FkbO/Hyg5-like N-terminal" evidence="1">
    <location>
        <begin position="93"/>
        <end position="216"/>
    </location>
</feature>
<dbReference type="Proteomes" id="UP000324575">
    <property type="component" value="Unassembled WGS sequence"/>
</dbReference>
<dbReference type="SUPFAM" id="SSF55298">
    <property type="entry name" value="YjgF-like"/>
    <property type="match status" value="2"/>
</dbReference>
<comment type="caution">
    <text evidence="2">The sequence shown here is derived from an EMBL/GenBank/DDBJ whole genome shotgun (WGS) entry which is preliminary data.</text>
</comment>
<evidence type="ECO:0000313" key="4">
    <source>
        <dbReference type="Proteomes" id="UP000324575"/>
    </source>
</evidence>